<reference evidence="8" key="2">
    <citation type="submission" date="2023-06" db="EMBL/GenBank/DDBJ databases">
        <title>Pangenomics reveal diversification of enzyme families and niche specialization in globally abundant SAR202 bacteria.</title>
        <authorList>
            <person name="Saw J.H.W."/>
        </authorList>
    </citation>
    <scope>NUCLEOTIDE SEQUENCE [LARGE SCALE GENOMIC DNA]</scope>
    <source>
        <strain evidence="8">JH1073</strain>
    </source>
</reference>
<evidence type="ECO:0000256" key="4">
    <source>
        <dbReference type="PROSITE-ProRule" id="PRU01248"/>
    </source>
</evidence>
<dbReference type="InterPro" id="IPR010998">
    <property type="entry name" value="Integrase_recombinase_N"/>
</dbReference>
<keyword evidence="3" id="KW-0233">DNA recombination</keyword>
<evidence type="ECO:0000256" key="1">
    <source>
        <dbReference type="ARBA" id="ARBA00022908"/>
    </source>
</evidence>
<dbReference type="RefSeq" id="WP_342822186.1">
    <property type="nucleotide sequence ID" value="NZ_CP046147.1"/>
</dbReference>
<dbReference type="GO" id="GO:0003677">
    <property type="term" value="F:DNA binding"/>
    <property type="evidence" value="ECO:0007669"/>
    <property type="project" value="UniProtKB-UniRule"/>
</dbReference>
<evidence type="ECO:0000313" key="7">
    <source>
        <dbReference type="EMBL" id="WFG38908.1"/>
    </source>
</evidence>
<dbReference type="Pfam" id="PF14659">
    <property type="entry name" value="Phage_int_SAM_3"/>
    <property type="match status" value="1"/>
</dbReference>
<accession>A0AAJ5ZCU7</accession>
<gene>
    <name evidence="7" type="ORF">GKO48_04520</name>
</gene>
<keyword evidence="1" id="KW-0229">DNA integration</keyword>
<evidence type="ECO:0000259" key="6">
    <source>
        <dbReference type="PROSITE" id="PS51900"/>
    </source>
</evidence>
<dbReference type="InterPro" id="IPR002104">
    <property type="entry name" value="Integrase_catalytic"/>
</dbReference>
<proteinExistence type="predicted"/>
<dbReference type="GO" id="GO:0015074">
    <property type="term" value="P:DNA integration"/>
    <property type="evidence" value="ECO:0007669"/>
    <property type="project" value="UniProtKB-KW"/>
</dbReference>
<dbReference type="InterPro" id="IPR044068">
    <property type="entry name" value="CB"/>
</dbReference>
<dbReference type="InterPro" id="IPR011010">
    <property type="entry name" value="DNA_brk_join_enz"/>
</dbReference>
<dbReference type="GO" id="GO:0006310">
    <property type="term" value="P:DNA recombination"/>
    <property type="evidence" value="ECO:0007669"/>
    <property type="project" value="UniProtKB-KW"/>
</dbReference>
<dbReference type="Proteomes" id="UP001219901">
    <property type="component" value="Chromosome"/>
</dbReference>
<dbReference type="AlphaFoldDB" id="A0AAJ5ZCU7"/>
<dbReference type="InterPro" id="IPR004107">
    <property type="entry name" value="Integrase_SAM-like_N"/>
</dbReference>
<dbReference type="InterPro" id="IPR050090">
    <property type="entry name" value="Tyrosine_recombinase_XerCD"/>
</dbReference>
<organism evidence="7 8">
    <name type="scientific">Candidatus Lucifugimonas marina</name>
    <dbReference type="NCBI Taxonomy" id="3038979"/>
    <lineage>
        <taxon>Bacteria</taxon>
        <taxon>Bacillati</taxon>
        <taxon>Chloroflexota</taxon>
        <taxon>Dehalococcoidia</taxon>
        <taxon>SAR202 cluster</taxon>
        <taxon>Candidatus Lucifugimonadales</taxon>
        <taxon>Candidatus Lucifugimonadaceae</taxon>
        <taxon>Candidatus Lucifugimonas</taxon>
    </lineage>
</organism>
<dbReference type="Gene3D" id="1.10.150.130">
    <property type="match status" value="1"/>
</dbReference>
<feature type="domain" description="Tyr recombinase" evidence="5">
    <location>
        <begin position="165"/>
        <end position="366"/>
    </location>
</feature>
<dbReference type="Pfam" id="PF00589">
    <property type="entry name" value="Phage_integrase"/>
    <property type="match status" value="1"/>
</dbReference>
<feature type="domain" description="Core-binding (CB)" evidence="6">
    <location>
        <begin position="62"/>
        <end position="144"/>
    </location>
</feature>
<dbReference type="InterPro" id="IPR013762">
    <property type="entry name" value="Integrase-like_cat_sf"/>
</dbReference>
<evidence type="ECO:0000313" key="8">
    <source>
        <dbReference type="Proteomes" id="UP001219901"/>
    </source>
</evidence>
<protein>
    <submittedName>
        <fullName evidence="7">Tyrosine-type recombinase/integrase</fullName>
    </submittedName>
</protein>
<dbReference type="Gene3D" id="1.10.443.10">
    <property type="entry name" value="Intergrase catalytic core"/>
    <property type="match status" value="1"/>
</dbReference>
<dbReference type="PANTHER" id="PTHR30349:SF91">
    <property type="entry name" value="INTA PROTEIN"/>
    <property type="match status" value="1"/>
</dbReference>
<evidence type="ECO:0000259" key="5">
    <source>
        <dbReference type="PROSITE" id="PS51898"/>
    </source>
</evidence>
<name>A0AAJ5ZCU7_9CHLR</name>
<dbReference type="SUPFAM" id="SSF56349">
    <property type="entry name" value="DNA breaking-rejoining enzymes"/>
    <property type="match status" value="1"/>
</dbReference>
<dbReference type="EMBL" id="CP046147">
    <property type="protein sequence ID" value="WFG38908.1"/>
    <property type="molecule type" value="Genomic_DNA"/>
</dbReference>
<evidence type="ECO:0000256" key="3">
    <source>
        <dbReference type="ARBA" id="ARBA00023172"/>
    </source>
</evidence>
<sequence>MAKRANREGSIYKRRDGRWVAQLSHNGTATYKYARTKSDAAKQLQILREHHQQGELSKSGRMTISEWSARWLDHKRARVKPSTFVRYQHDVRVKINPIIGQIKLLDLSTADVAKLHSTLLSRGKSSNTVRHTHSVLSGMLKDAMRFDMIHRNVASLVELPKLPEKTDNILSVDEFNRLISATDSIQDRTLLETAINTGMRSGELLGLRWSDVDLKKNELTVNHTIRHTGGGEYELGEPKTKSSRRTIGFQPQITSQLMLQKFDQRNRALKAGSEWTDADFVFTNDFGRPLSQSQMPRDVLYPALDRAGVKRIRFHDLRHTSFSHMIALQVAVTDVAAIAGHSSVAFTMSRYGHALPGASHRATSKMQGLIRPV</sequence>
<dbReference type="PROSITE" id="PS51900">
    <property type="entry name" value="CB"/>
    <property type="match status" value="1"/>
</dbReference>
<evidence type="ECO:0000256" key="2">
    <source>
        <dbReference type="ARBA" id="ARBA00023125"/>
    </source>
</evidence>
<keyword evidence="8" id="KW-1185">Reference proteome</keyword>
<keyword evidence="2 4" id="KW-0238">DNA-binding</keyword>
<reference evidence="7 8" key="1">
    <citation type="submission" date="2019-11" db="EMBL/GenBank/DDBJ databases">
        <authorList>
            <person name="Cho J.-C."/>
        </authorList>
    </citation>
    <scope>NUCLEOTIDE SEQUENCE [LARGE SCALE GENOMIC DNA]</scope>
    <source>
        <strain evidence="7 8">JH1073</strain>
    </source>
</reference>
<dbReference type="PANTHER" id="PTHR30349">
    <property type="entry name" value="PHAGE INTEGRASE-RELATED"/>
    <property type="match status" value="1"/>
</dbReference>
<dbReference type="PROSITE" id="PS51898">
    <property type="entry name" value="TYR_RECOMBINASE"/>
    <property type="match status" value="1"/>
</dbReference>
<dbReference type="CDD" id="cd01189">
    <property type="entry name" value="INT_ICEBs1_C_like"/>
    <property type="match status" value="1"/>
</dbReference>